<dbReference type="Proteomes" id="UP001234178">
    <property type="component" value="Unassembled WGS sequence"/>
</dbReference>
<dbReference type="EMBL" id="JAOYFB010000040">
    <property type="protein sequence ID" value="KAK4036649.1"/>
    <property type="molecule type" value="Genomic_DNA"/>
</dbReference>
<proteinExistence type="predicted"/>
<sequence length="109" mass="12472">MFRLLEESTVVPNSLAIELFVLMINNICNQLIMGILISHRPSQPSHWSIWFTTSKLVWSKEEITRPIMKGKVLWNESSQTGQPMSATRRQAMSLLLSLESVAHHVEIKV</sequence>
<evidence type="ECO:0000313" key="2">
    <source>
        <dbReference type="Proteomes" id="UP001234178"/>
    </source>
</evidence>
<gene>
    <name evidence="1" type="ORF">OUZ56_028693</name>
</gene>
<comment type="caution">
    <text evidence="1">The sequence shown here is derived from an EMBL/GenBank/DDBJ whole genome shotgun (WGS) entry which is preliminary data.</text>
</comment>
<organism evidence="1 2">
    <name type="scientific">Daphnia magna</name>
    <dbReference type="NCBI Taxonomy" id="35525"/>
    <lineage>
        <taxon>Eukaryota</taxon>
        <taxon>Metazoa</taxon>
        <taxon>Ecdysozoa</taxon>
        <taxon>Arthropoda</taxon>
        <taxon>Crustacea</taxon>
        <taxon>Branchiopoda</taxon>
        <taxon>Diplostraca</taxon>
        <taxon>Cladocera</taxon>
        <taxon>Anomopoda</taxon>
        <taxon>Daphniidae</taxon>
        <taxon>Daphnia</taxon>
    </lineage>
</organism>
<evidence type="ECO:0000313" key="1">
    <source>
        <dbReference type="EMBL" id="KAK4036649.1"/>
    </source>
</evidence>
<name>A0ABR0B4M2_9CRUS</name>
<reference evidence="1 2" key="1">
    <citation type="journal article" date="2023" name="Nucleic Acids Res.">
        <title>The hologenome of Daphnia magna reveals possible DNA methylation and microbiome-mediated evolution of the host genome.</title>
        <authorList>
            <person name="Chaturvedi A."/>
            <person name="Li X."/>
            <person name="Dhandapani V."/>
            <person name="Marshall H."/>
            <person name="Kissane S."/>
            <person name="Cuenca-Cambronero M."/>
            <person name="Asole G."/>
            <person name="Calvet F."/>
            <person name="Ruiz-Romero M."/>
            <person name="Marangio P."/>
            <person name="Guigo R."/>
            <person name="Rago D."/>
            <person name="Mirbahai L."/>
            <person name="Eastwood N."/>
            <person name="Colbourne J.K."/>
            <person name="Zhou J."/>
            <person name="Mallon E."/>
            <person name="Orsini L."/>
        </authorList>
    </citation>
    <scope>NUCLEOTIDE SEQUENCE [LARGE SCALE GENOMIC DNA]</scope>
    <source>
        <strain evidence="1">LRV0_1</strain>
    </source>
</reference>
<keyword evidence="2" id="KW-1185">Reference proteome</keyword>
<accession>A0ABR0B4M2</accession>
<protein>
    <submittedName>
        <fullName evidence="1">Uncharacterized protein</fullName>
    </submittedName>
</protein>